<reference evidence="2" key="1">
    <citation type="submission" date="2019-08" db="EMBL/GenBank/DDBJ databases">
        <authorList>
            <person name="Kucharzyk K."/>
            <person name="Murdoch R.W."/>
            <person name="Higgins S."/>
            <person name="Loffler F."/>
        </authorList>
    </citation>
    <scope>NUCLEOTIDE SEQUENCE</scope>
</reference>
<evidence type="ECO:0000256" key="1">
    <source>
        <dbReference type="SAM" id="MobiDB-lite"/>
    </source>
</evidence>
<feature type="region of interest" description="Disordered" evidence="1">
    <location>
        <begin position="65"/>
        <end position="136"/>
    </location>
</feature>
<feature type="compositionally biased region" description="Basic and acidic residues" evidence="1">
    <location>
        <begin position="65"/>
        <end position="79"/>
    </location>
</feature>
<dbReference type="EMBL" id="VSSQ01083364">
    <property type="protein sequence ID" value="MPN31717.1"/>
    <property type="molecule type" value="Genomic_DNA"/>
</dbReference>
<accession>A0A645GYA6</accession>
<dbReference type="AlphaFoldDB" id="A0A645GYA6"/>
<gene>
    <name evidence="2" type="ORF">SDC9_179191</name>
</gene>
<comment type="caution">
    <text evidence="2">The sequence shown here is derived from an EMBL/GenBank/DDBJ whole genome shotgun (WGS) entry which is preliminary data.</text>
</comment>
<name>A0A645GYA6_9ZZZZ</name>
<evidence type="ECO:0000313" key="2">
    <source>
        <dbReference type="EMBL" id="MPN31717.1"/>
    </source>
</evidence>
<proteinExistence type="predicted"/>
<sequence>MLAGHRTQHGLGQLAGGVEVILHLDDGLGRIDHAQIDHGTDLDRHVVPGNHILGRHLQHNGAQIDPHHLLDGRDDDHQPRPLHLPETAQGEHHAPLVLAEDADRRKGQHHQQHHDDAVAAEDGTGHSGFPGHEPLLRTKPFPFAWATGQGRRFPSDAFREATGAGGATLAR</sequence>
<organism evidence="2">
    <name type="scientific">bioreactor metagenome</name>
    <dbReference type="NCBI Taxonomy" id="1076179"/>
    <lineage>
        <taxon>unclassified sequences</taxon>
        <taxon>metagenomes</taxon>
        <taxon>ecological metagenomes</taxon>
    </lineage>
</organism>
<protein>
    <submittedName>
        <fullName evidence="2">Uncharacterized protein</fullName>
    </submittedName>
</protein>